<dbReference type="RefSeq" id="WP_067907599.1">
    <property type="nucleotide sequence ID" value="NZ_KQ954244.1"/>
</dbReference>
<dbReference type="Pfam" id="PF03061">
    <property type="entry name" value="4HBT"/>
    <property type="match status" value="1"/>
</dbReference>
<evidence type="ECO:0000313" key="4">
    <source>
        <dbReference type="Proteomes" id="UP000058012"/>
    </source>
</evidence>
<feature type="domain" description="Thioesterase" evidence="2">
    <location>
        <begin position="68"/>
        <end position="141"/>
    </location>
</feature>
<keyword evidence="1" id="KW-0378">Hydrolase</keyword>
<sequence length="163" mass="18009">MSKDEKAAGLMKTIMPEGFVFDPERGARWFTRAGHTGFLGMEYHDHGEDWIELALPWREDLVGVEETGVLASGPIISLLDNATSMSVWTRQGTFNPQVTLDLRIDYVRAATPGKTVIARAECYQVRRSMAFVRGIAHDGDISDPVAHTAGIFMLVSSEGWAKP</sequence>
<evidence type="ECO:0000313" key="3">
    <source>
        <dbReference type="EMBL" id="KUR72895.1"/>
    </source>
</evidence>
<evidence type="ECO:0000259" key="2">
    <source>
        <dbReference type="Pfam" id="PF03061"/>
    </source>
</evidence>
<dbReference type="CDD" id="cd03443">
    <property type="entry name" value="PaaI_thioesterase"/>
    <property type="match status" value="1"/>
</dbReference>
<dbReference type="AlphaFoldDB" id="A0A117UXZ4"/>
<keyword evidence="4" id="KW-1185">Reference proteome</keyword>
<evidence type="ECO:0000256" key="1">
    <source>
        <dbReference type="ARBA" id="ARBA00022801"/>
    </source>
</evidence>
<dbReference type="Proteomes" id="UP000058012">
    <property type="component" value="Unassembled WGS sequence"/>
</dbReference>
<dbReference type="InterPro" id="IPR003736">
    <property type="entry name" value="PAAI_dom"/>
</dbReference>
<accession>A0A117UXZ4</accession>
<organism evidence="3 4">
    <name type="scientific">Novosphingobium fuchskuhlense</name>
    <dbReference type="NCBI Taxonomy" id="1117702"/>
    <lineage>
        <taxon>Bacteria</taxon>
        <taxon>Pseudomonadati</taxon>
        <taxon>Pseudomonadota</taxon>
        <taxon>Alphaproteobacteria</taxon>
        <taxon>Sphingomonadales</taxon>
        <taxon>Sphingomonadaceae</taxon>
        <taxon>Novosphingobium</taxon>
    </lineage>
</organism>
<dbReference type="InterPro" id="IPR029069">
    <property type="entry name" value="HotDog_dom_sf"/>
</dbReference>
<dbReference type="PANTHER" id="PTHR43240:SF7">
    <property type="entry name" value="BLR7284 PROTEIN"/>
    <property type="match status" value="1"/>
</dbReference>
<dbReference type="Gene3D" id="3.10.129.10">
    <property type="entry name" value="Hotdog Thioesterase"/>
    <property type="match status" value="1"/>
</dbReference>
<dbReference type="SUPFAM" id="SSF54637">
    <property type="entry name" value="Thioesterase/thiol ester dehydrase-isomerase"/>
    <property type="match status" value="1"/>
</dbReference>
<dbReference type="PANTHER" id="PTHR43240">
    <property type="entry name" value="1,4-DIHYDROXY-2-NAPHTHOYL-COA THIOESTERASE 1"/>
    <property type="match status" value="1"/>
</dbReference>
<dbReference type="GO" id="GO:0005829">
    <property type="term" value="C:cytosol"/>
    <property type="evidence" value="ECO:0007669"/>
    <property type="project" value="TreeGrafter"/>
</dbReference>
<comment type="caution">
    <text evidence="3">The sequence shown here is derived from an EMBL/GenBank/DDBJ whole genome shotgun (WGS) entry which is preliminary data.</text>
</comment>
<dbReference type="EMBL" id="LLZS01000003">
    <property type="protein sequence ID" value="KUR72895.1"/>
    <property type="molecule type" value="Genomic_DNA"/>
</dbReference>
<dbReference type="STRING" id="1117702.AQZ52_06730"/>
<gene>
    <name evidence="3" type="ORF">AQZ52_06730</name>
</gene>
<dbReference type="InterPro" id="IPR006683">
    <property type="entry name" value="Thioestr_dom"/>
</dbReference>
<dbReference type="GO" id="GO:0061522">
    <property type="term" value="F:1,4-dihydroxy-2-naphthoyl-CoA thioesterase activity"/>
    <property type="evidence" value="ECO:0007669"/>
    <property type="project" value="TreeGrafter"/>
</dbReference>
<dbReference type="NCBIfam" id="TIGR00369">
    <property type="entry name" value="unchar_dom_1"/>
    <property type="match status" value="1"/>
</dbReference>
<dbReference type="OrthoDB" id="9813158at2"/>
<protein>
    <submittedName>
        <fullName evidence="3">Phenylacetic acid degradation protein</fullName>
    </submittedName>
</protein>
<reference evidence="3 4" key="1">
    <citation type="submission" date="2015-10" db="EMBL/GenBank/DDBJ databases">
        <title>Draft genome sequence of Novosphingobium fuchskuhlense DSM 25065 isolated from a surface water sample of the southwest basin of Lake Grosse Fuchskuhle.</title>
        <authorList>
            <person name="Ruckert C."/>
            <person name="Winkler A."/>
            <person name="Glaeser J."/>
            <person name="Grossart H.-P."/>
            <person name="Kalinowski J."/>
            <person name="Glaeser S."/>
        </authorList>
    </citation>
    <scope>NUCLEOTIDE SEQUENCE [LARGE SCALE GENOMIC DNA]</scope>
    <source>
        <strain evidence="3 4">FNE08-7</strain>
    </source>
</reference>
<name>A0A117UXZ4_9SPHN</name>
<proteinExistence type="predicted"/>